<dbReference type="EMBL" id="CP035758">
    <property type="protein sequence ID" value="QBD77993.1"/>
    <property type="molecule type" value="Genomic_DNA"/>
</dbReference>
<dbReference type="RefSeq" id="WP_129889046.1">
    <property type="nucleotide sequence ID" value="NZ_CP035758.1"/>
</dbReference>
<protein>
    <submittedName>
        <fullName evidence="1">Uncharacterized protein</fullName>
    </submittedName>
</protein>
<dbReference type="AlphaFoldDB" id="A0A4P6JRQ1"/>
<dbReference type="Proteomes" id="UP000290365">
    <property type="component" value="Chromosome"/>
</dbReference>
<dbReference type="KEGG" id="kbs:EPA93_19130"/>
<evidence type="ECO:0000313" key="2">
    <source>
        <dbReference type="Proteomes" id="UP000290365"/>
    </source>
</evidence>
<organism evidence="1 2">
    <name type="scientific">Ktedonosporobacter rubrisoli</name>
    <dbReference type="NCBI Taxonomy" id="2509675"/>
    <lineage>
        <taxon>Bacteria</taxon>
        <taxon>Bacillati</taxon>
        <taxon>Chloroflexota</taxon>
        <taxon>Ktedonobacteria</taxon>
        <taxon>Ktedonobacterales</taxon>
        <taxon>Ktedonosporobacteraceae</taxon>
        <taxon>Ktedonosporobacter</taxon>
    </lineage>
</organism>
<name>A0A4P6JRQ1_KTERU</name>
<sequence length="170" mass="20127">MKNIAHITIQDVVKKGQYLGLFVKHTPTWAYPLITNEDVHYIRELREQFQNGEFIDLEGRVHQLVRGRVLFKGVKDEFWMGGLEKFNKERELLSDALPDPEGFRQYRMKNPVPLHCYLLEFPFRLNDGRTIWEIAAPQGAIVTWDGWYGSALDVRVIQRDIFDKTYKHYE</sequence>
<evidence type="ECO:0000313" key="1">
    <source>
        <dbReference type="EMBL" id="QBD77993.1"/>
    </source>
</evidence>
<keyword evidence="2" id="KW-1185">Reference proteome</keyword>
<accession>A0A4P6JRQ1</accession>
<gene>
    <name evidence="1" type="ORF">EPA93_19130</name>
</gene>
<proteinExistence type="predicted"/>
<reference evidence="1 2" key="1">
    <citation type="submission" date="2019-01" db="EMBL/GenBank/DDBJ databases">
        <title>Ktedonosporobacter rubrisoli SCAWS-G2.</title>
        <authorList>
            <person name="Huang Y."/>
            <person name="Yan B."/>
        </authorList>
    </citation>
    <scope>NUCLEOTIDE SEQUENCE [LARGE SCALE GENOMIC DNA]</scope>
    <source>
        <strain evidence="1 2">SCAWS-G2</strain>
    </source>
</reference>